<protein>
    <submittedName>
        <fullName evidence="9">Exopolysaccharide biosynthesis polyprenyl glycosylphosphotransferase</fullName>
        <ecNumber evidence="9">2.7.8.6</ecNumber>
    </submittedName>
</protein>
<evidence type="ECO:0000256" key="2">
    <source>
        <dbReference type="ARBA" id="ARBA00006464"/>
    </source>
</evidence>
<dbReference type="AlphaFoldDB" id="B3QU37"/>
<accession>B3QU37</accession>
<keyword evidence="10" id="KW-1185">Reference proteome</keyword>
<organism evidence="9 10">
    <name type="scientific">Chloroherpeton thalassium (strain ATCC 35110 / GB-78)</name>
    <dbReference type="NCBI Taxonomy" id="517418"/>
    <lineage>
        <taxon>Bacteria</taxon>
        <taxon>Pseudomonadati</taxon>
        <taxon>Chlorobiota</taxon>
        <taxon>Chlorobiia</taxon>
        <taxon>Chlorobiales</taxon>
        <taxon>Chloroherpetonaceae</taxon>
        <taxon>Chloroherpeton</taxon>
    </lineage>
</organism>
<dbReference type="InterPro" id="IPR003362">
    <property type="entry name" value="Bact_transf"/>
</dbReference>
<gene>
    <name evidence="9" type="ordered locus">Ctha_0364</name>
</gene>
<dbReference type="Gene3D" id="3.40.50.720">
    <property type="entry name" value="NAD(P)-binding Rossmann-like Domain"/>
    <property type="match status" value="1"/>
</dbReference>
<evidence type="ECO:0000256" key="3">
    <source>
        <dbReference type="ARBA" id="ARBA00022679"/>
    </source>
</evidence>
<dbReference type="PANTHER" id="PTHR30576:SF10">
    <property type="entry name" value="SLL5057 PROTEIN"/>
    <property type="match status" value="1"/>
</dbReference>
<name>B3QU37_CHLT3</name>
<dbReference type="InterPro" id="IPR017475">
    <property type="entry name" value="EPS_sugar_tfrase"/>
</dbReference>
<evidence type="ECO:0000313" key="9">
    <source>
        <dbReference type="EMBL" id="ACF12835.1"/>
    </source>
</evidence>
<comment type="similarity">
    <text evidence="2">Belongs to the bacterial sugar transferase family.</text>
</comment>
<dbReference type="OrthoDB" id="9774190at2"/>
<dbReference type="Pfam" id="PF13727">
    <property type="entry name" value="CoA_binding_3"/>
    <property type="match status" value="1"/>
</dbReference>
<evidence type="ECO:0000313" key="10">
    <source>
        <dbReference type="Proteomes" id="UP000001208"/>
    </source>
</evidence>
<feature type="transmembrane region" description="Helical" evidence="7">
    <location>
        <begin position="115"/>
        <end position="141"/>
    </location>
</feature>
<dbReference type="eggNOG" id="COG2148">
    <property type="taxonomic scope" value="Bacteria"/>
</dbReference>
<dbReference type="Proteomes" id="UP000001208">
    <property type="component" value="Chromosome"/>
</dbReference>
<dbReference type="HOGENOM" id="CLU_024920_3_4_10"/>
<sequence length="494" mass="55929">MFKSIPKYKYVLAILDYLLLLISFLIAVQFRFADSSLIEILSWPGALEQLLLVAIYNIAWLTIFQHFHLYKINVFLMVIDHAVPIFKSVGYGIIGLMILSFLLKEMPLVESRLIIGYFSISALTLISVVRIGIFRNLFVFLSEKRMIQRKVLIIGAGKSGQMMAADLALDTSHGFQVIGFLDDNQPSGSRAFEDLRVLGKIEDVKRVVDENGIEEVLVMIDNVSHDKLIHTLDIARQTSAIIKVSSELLDIVPNKVVIEKYLGVPVISVTHNKDSHGLLFIKRAFDIVFSLAGLVMLFVPMSIIAIVIKMTSKGPVFFKQNRIGKDGKPFSFYKFRSMYVNNDDKIHRDYAKQFITDAKSHTDQKAMSNTVVNSNGQVKKIVNDPRITTIGGILRKTSLDELPQLFNVLKGDMSLVGPRPCMPYEWEEYDKWHQRRLSVTPGCTGLWQVSGRSAVDFNDMVILDLYYIDNMSPLLDVKLILKTIPVMFFSKGGY</sequence>
<feature type="domain" description="Bacterial sugar transferase" evidence="8">
    <location>
        <begin position="282"/>
        <end position="488"/>
    </location>
</feature>
<dbReference type="GO" id="GO:0047360">
    <property type="term" value="F:undecaprenyl-phosphate galactose phosphotransferase activity"/>
    <property type="evidence" value="ECO:0007669"/>
    <property type="project" value="UniProtKB-EC"/>
</dbReference>
<dbReference type="PANTHER" id="PTHR30576">
    <property type="entry name" value="COLANIC BIOSYNTHESIS UDP-GLUCOSE LIPID CARRIER TRANSFERASE"/>
    <property type="match status" value="1"/>
</dbReference>
<evidence type="ECO:0000256" key="7">
    <source>
        <dbReference type="SAM" id="Phobius"/>
    </source>
</evidence>
<dbReference type="KEGG" id="cts:Ctha_0364"/>
<dbReference type="NCBIfam" id="TIGR03025">
    <property type="entry name" value="EPS_sugtrans"/>
    <property type="match status" value="1"/>
</dbReference>
<evidence type="ECO:0000259" key="8">
    <source>
        <dbReference type="Pfam" id="PF02397"/>
    </source>
</evidence>
<dbReference type="RefSeq" id="WP_012498919.1">
    <property type="nucleotide sequence ID" value="NC_011026.1"/>
</dbReference>
<feature type="transmembrane region" description="Helical" evidence="7">
    <location>
        <begin position="50"/>
        <end position="70"/>
    </location>
</feature>
<evidence type="ECO:0000256" key="5">
    <source>
        <dbReference type="ARBA" id="ARBA00022989"/>
    </source>
</evidence>
<dbReference type="EC" id="2.7.8.6" evidence="9"/>
<reference evidence="9 10" key="1">
    <citation type="submission" date="2008-06" db="EMBL/GenBank/DDBJ databases">
        <title>Complete sequence of Chloroherpeton thalassium ATCC 35110.</title>
        <authorList>
            <consortium name="US DOE Joint Genome Institute"/>
            <person name="Lucas S."/>
            <person name="Copeland A."/>
            <person name="Lapidus A."/>
            <person name="Glavina del Rio T."/>
            <person name="Dalin E."/>
            <person name="Tice H."/>
            <person name="Bruce D."/>
            <person name="Goodwin L."/>
            <person name="Pitluck S."/>
            <person name="Schmutz J."/>
            <person name="Larimer F."/>
            <person name="Land M."/>
            <person name="Hauser L."/>
            <person name="Kyrpides N."/>
            <person name="Mikhailova N."/>
            <person name="Liu Z."/>
            <person name="Li T."/>
            <person name="Zhao F."/>
            <person name="Overmann J."/>
            <person name="Bryant D.A."/>
            <person name="Richardson P."/>
        </authorList>
    </citation>
    <scope>NUCLEOTIDE SEQUENCE [LARGE SCALE GENOMIC DNA]</scope>
    <source>
        <strain evidence="10">ATCC 35110 / GB-78</strain>
    </source>
</reference>
<dbReference type="EMBL" id="CP001100">
    <property type="protein sequence ID" value="ACF12835.1"/>
    <property type="molecule type" value="Genomic_DNA"/>
</dbReference>
<keyword evidence="4 7" id="KW-0812">Transmembrane</keyword>
<evidence type="ECO:0000256" key="6">
    <source>
        <dbReference type="ARBA" id="ARBA00023136"/>
    </source>
</evidence>
<evidence type="ECO:0000256" key="4">
    <source>
        <dbReference type="ARBA" id="ARBA00022692"/>
    </source>
</evidence>
<comment type="subcellular location">
    <subcellularLocation>
        <location evidence="1">Membrane</location>
        <topology evidence="1">Multi-pass membrane protein</topology>
    </subcellularLocation>
</comment>
<dbReference type="GO" id="GO:0016020">
    <property type="term" value="C:membrane"/>
    <property type="evidence" value="ECO:0007669"/>
    <property type="project" value="UniProtKB-SubCell"/>
</dbReference>
<dbReference type="eggNOG" id="COG1086">
    <property type="taxonomic scope" value="Bacteria"/>
</dbReference>
<keyword evidence="5 7" id="KW-1133">Transmembrane helix</keyword>
<dbReference type="Pfam" id="PF02397">
    <property type="entry name" value="Bac_transf"/>
    <property type="match status" value="1"/>
</dbReference>
<evidence type="ECO:0000256" key="1">
    <source>
        <dbReference type="ARBA" id="ARBA00004141"/>
    </source>
</evidence>
<proteinExistence type="inferred from homology"/>
<feature type="transmembrane region" description="Helical" evidence="7">
    <location>
        <begin position="287"/>
        <end position="308"/>
    </location>
</feature>
<dbReference type="SUPFAM" id="SSF51735">
    <property type="entry name" value="NAD(P)-binding Rossmann-fold domains"/>
    <property type="match status" value="1"/>
</dbReference>
<keyword evidence="6 7" id="KW-0472">Membrane</keyword>
<dbReference type="InterPro" id="IPR036291">
    <property type="entry name" value="NAD(P)-bd_dom_sf"/>
</dbReference>
<keyword evidence="3 9" id="KW-0808">Transferase</keyword>
<feature type="transmembrane region" description="Helical" evidence="7">
    <location>
        <begin position="12"/>
        <end position="30"/>
    </location>
</feature>
<dbReference type="STRING" id="517418.Ctha_0364"/>
<feature type="transmembrane region" description="Helical" evidence="7">
    <location>
        <begin position="82"/>
        <end position="103"/>
    </location>
</feature>